<reference evidence="4 5" key="1">
    <citation type="submission" date="2023-03" db="EMBL/GenBank/DDBJ databases">
        <authorList>
            <person name="Kaur S."/>
            <person name="Espinosa-Saiz D."/>
            <person name="Velazquez E."/>
            <person name="Menendez E."/>
            <person name="diCenzo G.C."/>
        </authorList>
    </citation>
    <scope>NUCLEOTIDE SEQUENCE [LARGE SCALE GENOMIC DNA]</scope>
    <source>
        <strain evidence="4 5">LMG 24692</strain>
    </source>
</reference>
<evidence type="ECO:0000256" key="2">
    <source>
        <dbReference type="ARBA" id="ARBA00023169"/>
    </source>
</evidence>
<keyword evidence="4" id="KW-0808">Transferase</keyword>
<dbReference type="PANTHER" id="PTHR30576:SF8">
    <property type="entry name" value="UNDECAPRENYL-PHOSPHATE GALACTOSE PHOSPHOTRANSFERASE"/>
    <property type="match status" value="1"/>
</dbReference>
<proteinExistence type="inferred from homology"/>
<evidence type="ECO:0000256" key="1">
    <source>
        <dbReference type="ARBA" id="ARBA00006464"/>
    </source>
</evidence>
<organism evidence="4 5">
    <name type="scientific">Sinorhizobium garamanticum</name>
    <dbReference type="NCBI Taxonomy" id="680247"/>
    <lineage>
        <taxon>Bacteria</taxon>
        <taxon>Pseudomonadati</taxon>
        <taxon>Pseudomonadota</taxon>
        <taxon>Alphaproteobacteria</taxon>
        <taxon>Hyphomicrobiales</taxon>
        <taxon>Rhizobiaceae</taxon>
        <taxon>Sinorhizobium/Ensifer group</taxon>
        <taxon>Sinorhizobium</taxon>
    </lineage>
</organism>
<name>A0ABY8DK66_9HYPH</name>
<gene>
    <name evidence="4" type="ORF">PZN02_005096</name>
</gene>
<dbReference type="RefSeq" id="WP_280663275.1">
    <property type="nucleotide sequence ID" value="NZ_CP120374.1"/>
</dbReference>
<evidence type="ECO:0000313" key="4">
    <source>
        <dbReference type="EMBL" id="WEX91311.1"/>
    </source>
</evidence>
<dbReference type="EMBL" id="CP120374">
    <property type="protein sequence ID" value="WEX91311.1"/>
    <property type="molecule type" value="Genomic_DNA"/>
</dbReference>
<dbReference type="PANTHER" id="PTHR30576">
    <property type="entry name" value="COLANIC BIOSYNTHESIS UDP-GLUCOSE LIPID CARRIER TRANSFERASE"/>
    <property type="match status" value="1"/>
</dbReference>
<sequence>MRRSAAFRRAIESLFAAVALVLCLPLMGLTAIVVWINLGRPLFFTQVRAGVGMRAFTILKFRTMTQARGPDGELLADELRQTKLTALLRRLRFDELPQLLSILRGDMSLVGPRPLPLGTVAAFGELGRLRCLVPPGLTGWAQVNGNTRLSADQKIALDLWYVGHASLRLDGLILLMTLKTIVLGEKVHREHLKMAEEYLARRANLPG</sequence>
<evidence type="ECO:0000313" key="5">
    <source>
        <dbReference type="Proteomes" id="UP001229355"/>
    </source>
</evidence>
<feature type="domain" description="Bacterial sugar transferase" evidence="3">
    <location>
        <begin position="8"/>
        <end position="182"/>
    </location>
</feature>
<keyword evidence="5" id="KW-1185">Reference proteome</keyword>
<accession>A0ABY8DK66</accession>
<protein>
    <submittedName>
        <fullName evidence="4">Sugar transferase</fullName>
    </submittedName>
</protein>
<dbReference type="GO" id="GO:0016740">
    <property type="term" value="F:transferase activity"/>
    <property type="evidence" value="ECO:0007669"/>
    <property type="project" value="UniProtKB-KW"/>
</dbReference>
<comment type="similarity">
    <text evidence="1">Belongs to the bacterial sugar transferase family.</text>
</comment>
<dbReference type="InterPro" id="IPR003362">
    <property type="entry name" value="Bact_transf"/>
</dbReference>
<dbReference type="Proteomes" id="UP001229355">
    <property type="component" value="Chromosome 2"/>
</dbReference>
<keyword evidence="2" id="KW-0270">Exopolysaccharide synthesis</keyword>
<dbReference type="Pfam" id="PF02397">
    <property type="entry name" value="Bac_transf"/>
    <property type="match status" value="1"/>
</dbReference>
<evidence type="ECO:0000259" key="3">
    <source>
        <dbReference type="Pfam" id="PF02397"/>
    </source>
</evidence>